<dbReference type="SUPFAM" id="SSF48371">
    <property type="entry name" value="ARM repeat"/>
    <property type="match status" value="1"/>
</dbReference>
<dbReference type="Pfam" id="PF13646">
    <property type="entry name" value="HEAT_2"/>
    <property type="match status" value="2"/>
</dbReference>
<dbReference type="PANTHER" id="PTHR12697:SF5">
    <property type="entry name" value="DEOXYHYPUSINE HYDROXYLASE"/>
    <property type="match status" value="1"/>
</dbReference>
<dbReference type="EMBL" id="CAJOBB010003146">
    <property type="protein sequence ID" value="CAF4023404.1"/>
    <property type="molecule type" value="Genomic_DNA"/>
</dbReference>
<accession>A0A819Q5S0</accession>
<dbReference type="AlphaFoldDB" id="A0A819Q5S0"/>
<comment type="caution">
    <text evidence="2">The sequence shown here is derived from an EMBL/GenBank/DDBJ whole genome shotgun (WGS) entry which is preliminary data.</text>
</comment>
<dbReference type="PANTHER" id="PTHR12697">
    <property type="entry name" value="PBS LYASE HEAT-LIKE PROTEIN"/>
    <property type="match status" value="1"/>
</dbReference>
<evidence type="ECO:0000313" key="2">
    <source>
        <dbReference type="EMBL" id="CAF4023404.1"/>
    </source>
</evidence>
<reference evidence="2" key="1">
    <citation type="submission" date="2021-02" db="EMBL/GenBank/DDBJ databases">
        <authorList>
            <person name="Nowell W R."/>
        </authorList>
    </citation>
    <scope>NUCLEOTIDE SEQUENCE</scope>
</reference>
<dbReference type="Proteomes" id="UP000663868">
    <property type="component" value="Unassembled WGS sequence"/>
</dbReference>
<dbReference type="InterPro" id="IPR016024">
    <property type="entry name" value="ARM-type_fold"/>
</dbReference>
<sequence length="414" mass="46269">MKCEEFRPCAYSTLKGLVEDQATTEMTKPILAVTKHKDHNVRGCAHFLLQKLGEKGATAEAINTLLVALKCEDEDKDGNIRLSLKTLIEATSSPPIINIWLNALRDPDYRDPDYDVRCTAVLALHGLEANASTSEVINEVLQIFSDQSPHVRENAIWALGVSRDKAVPPEVISGLLEALNDKKSGEQFRAVSVIERLGVMGVMAVTPEVITGLLQAMKEQDSDLKWRAAYALEILVKKNPTPEVINILIQMPRDQDSRVRCDVIRALGEIGQKKTTPEVLHCLLLAVDDPSDDVQQKAISVLRSLQLNSAVLSKLNINILRKLTICNYVFYRTSLFELIRTYTETQNDIWPSVIFEQALGMGFGITLVEDKIFVFENGDIASQVDISTSMTRTASKALIQSFLDQAEEYRLRWE</sequence>
<evidence type="ECO:0000313" key="1">
    <source>
        <dbReference type="EMBL" id="CAF1091272.1"/>
    </source>
</evidence>
<protein>
    <submittedName>
        <fullName evidence="2">Uncharacterized protein</fullName>
    </submittedName>
</protein>
<name>A0A819Q5S0_9BILA</name>
<organism evidence="2 3">
    <name type="scientific">Adineta steineri</name>
    <dbReference type="NCBI Taxonomy" id="433720"/>
    <lineage>
        <taxon>Eukaryota</taxon>
        <taxon>Metazoa</taxon>
        <taxon>Spiralia</taxon>
        <taxon>Gnathifera</taxon>
        <taxon>Rotifera</taxon>
        <taxon>Eurotatoria</taxon>
        <taxon>Bdelloidea</taxon>
        <taxon>Adinetida</taxon>
        <taxon>Adinetidae</taxon>
        <taxon>Adineta</taxon>
    </lineage>
</organism>
<evidence type="ECO:0000313" key="3">
    <source>
        <dbReference type="Proteomes" id="UP000663868"/>
    </source>
</evidence>
<dbReference type="Gene3D" id="1.25.10.10">
    <property type="entry name" value="Leucine-rich Repeat Variant"/>
    <property type="match status" value="2"/>
</dbReference>
<dbReference type="GO" id="GO:0016491">
    <property type="term" value="F:oxidoreductase activity"/>
    <property type="evidence" value="ECO:0007669"/>
    <property type="project" value="TreeGrafter"/>
</dbReference>
<dbReference type="Proteomes" id="UP000663860">
    <property type="component" value="Unassembled WGS sequence"/>
</dbReference>
<proteinExistence type="predicted"/>
<dbReference type="EMBL" id="CAJNOE010000252">
    <property type="protein sequence ID" value="CAF1091272.1"/>
    <property type="molecule type" value="Genomic_DNA"/>
</dbReference>
<gene>
    <name evidence="1" type="ORF">IZO911_LOCUS22511</name>
    <name evidence="2" type="ORF">KXQ929_LOCUS29823</name>
</gene>
<dbReference type="InterPro" id="IPR011989">
    <property type="entry name" value="ARM-like"/>
</dbReference>